<feature type="compositionally biased region" description="Pro residues" evidence="1">
    <location>
        <begin position="264"/>
        <end position="277"/>
    </location>
</feature>
<feature type="region of interest" description="Disordered" evidence="1">
    <location>
        <begin position="207"/>
        <end position="283"/>
    </location>
</feature>
<evidence type="ECO:0000313" key="3">
    <source>
        <dbReference type="Ensembl" id="ENSGACP00000033465.1"/>
    </source>
</evidence>
<reference evidence="3 4" key="1">
    <citation type="journal article" date="2021" name="G3 (Bethesda)">
        <title>Improved contiguity of the threespine stickleback genome using long-read sequencing.</title>
        <authorList>
            <person name="Nath S."/>
            <person name="Shaw D.E."/>
            <person name="White M.A."/>
        </authorList>
    </citation>
    <scope>NUCLEOTIDE SEQUENCE [LARGE SCALE GENOMIC DNA]</scope>
    <source>
        <strain evidence="3 4">Lake Benthic</strain>
    </source>
</reference>
<dbReference type="Ensembl" id="ENSGACT00000058785.1">
    <property type="protein sequence ID" value="ENSGACP00000033465.1"/>
    <property type="gene ID" value="ENSGACG00000034332.1"/>
</dbReference>
<feature type="domain" description="SERTA" evidence="2">
    <location>
        <begin position="161"/>
        <end position="207"/>
    </location>
</feature>
<dbReference type="GeneTree" id="ENSGT00530000063876"/>
<feature type="region of interest" description="Disordered" evidence="1">
    <location>
        <begin position="23"/>
        <end position="130"/>
    </location>
</feature>
<organism evidence="3 4">
    <name type="scientific">Gasterosteus aculeatus aculeatus</name>
    <name type="common">three-spined stickleback</name>
    <dbReference type="NCBI Taxonomy" id="481459"/>
    <lineage>
        <taxon>Eukaryota</taxon>
        <taxon>Metazoa</taxon>
        <taxon>Chordata</taxon>
        <taxon>Craniata</taxon>
        <taxon>Vertebrata</taxon>
        <taxon>Euteleostomi</taxon>
        <taxon>Actinopterygii</taxon>
        <taxon>Neopterygii</taxon>
        <taxon>Teleostei</taxon>
        <taxon>Neoteleostei</taxon>
        <taxon>Acanthomorphata</taxon>
        <taxon>Eupercaria</taxon>
        <taxon>Perciformes</taxon>
        <taxon>Cottioidei</taxon>
        <taxon>Gasterosteales</taxon>
        <taxon>Gasterosteidae</taxon>
        <taxon>Gasterosteus</taxon>
    </lineage>
</organism>
<accession>A0AAQ4P3N2</accession>
<dbReference type="InterPro" id="IPR009263">
    <property type="entry name" value="SERTA_dom"/>
</dbReference>
<proteinExistence type="predicted"/>
<feature type="compositionally biased region" description="Pro residues" evidence="1">
    <location>
        <begin position="50"/>
        <end position="66"/>
    </location>
</feature>
<evidence type="ECO:0000313" key="4">
    <source>
        <dbReference type="Proteomes" id="UP000007635"/>
    </source>
</evidence>
<evidence type="ECO:0000259" key="2">
    <source>
        <dbReference type="PROSITE" id="PS51053"/>
    </source>
</evidence>
<dbReference type="Proteomes" id="UP000007635">
    <property type="component" value="Unassembled WGS sequence"/>
</dbReference>
<keyword evidence="4" id="KW-1185">Reference proteome</keyword>
<sequence length="283" mass="30208">MSRYVSVENTSIDILGSLSDVVVPSFLPSSSSSTSSSSSSSFSSSSSTPSPRPGPRLPAVPPPPFLHPLLLRSPRPGPRLPAVPPPPSLQQDSEGDVEASTGSDSVTQSAGGGASAAAGPSLRGRPHHPTTSKVAYFKRKYAEEEDVHGGLHGYFQKHLILQEDRSCILKLSLEKLRFLEDPEAYLRRSVLINNLLRKIHHEEEELEAREEEEEVEEEEEEEVGERGLLYPGQEEGEGAGDGLLLPGVRPGGAAALPAGALLPVRPPPDPPGPPVPPGRQRLT</sequence>
<reference evidence="3" key="2">
    <citation type="submission" date="2025-08" db="UniProtKB">
        <authorList>
            <consortium name="Ensembl"/>
        </authorList>
    </citation>
    <scope>IDENTIFICATION</scope>
</reference>
<dbReference type="RefSeq" id="XP_040025513.1">
    <property type="nucleotide sequence ID" value="XM_040169579.1"/>
</dbReference>
<feature type="compositionally biased region" description="Acidic residues" evidence="1">
    <location>
        <begin position="207"/>
        <end position="223"/>
    </location>
</feature>
<dbReference type="GeneID" id="120814131"/>
<dbReference type="PANTHER" id="PTHR47888:SF1">
    <property type="entry name" value="SERTA DOMAIN-CONTAINING PROTEIN"/>
    <property type="match status" value="1"/>
</dbReference>
<dbReference type="PROSITE" id="PS51053">
    <property type="entry name" value="SERTA"/>
    <property type="match status" value="1"/>
</dbReference>
<feature type="compositionally biased region" description="Low complexity" evidence="1">
    <location>
        <begin position="23"/>
        <end position="49"/>
    </location>
</feature>
<feature type="compositionally biased region" description="Pro residues" evidence="1">
    <location>
        <begin position="75"/>
        <end position="88"/>
    </location>
</feature>
<protein>
    <recommendedName>
        <fullName evidence="2">SERTA domain-containing protein</fullName>
    </recommendedName>
</protein>
<dbReference type="AlphaFoldDB" id="A0AAQ4P3N2"/>
<name>A0AAQ4P3N2_GASAC</name>
<dbReference type="Pfam" id="PF06031">
    <property type="entry name" value="SERTA"/>
    <property type="match status" value="1"/>
</dbReference>
<dbReference type="KEGG" id="gat:120814131"/>
<feature type="compositionally biased region" description="Low complexity" evidence="1">
    <location>
        <begin position="242"/>
        <end position="263"/>
    </location>
</feature>
<dbReference type="PANTHER" id="PTHR47888">
    <property type="entry name" value="UPF0730 PROTEIN ENCODED BY LINC00643-RELATED"/>
    <property type="match status" value="1"/>
</dbReference>
<reference evidence="3" key="3">
    <citation type="submission" date="2025-09" db="UniProtKB">
        <authorList>
            <consortium name="Ensembl"/>
        </authorList>
    </citation>
    <scope>IDENTIFICATION</scope>
</reference>
<evidence type="ECO:0000256" key="1">
    <source>
        <dbReference type="SAM" id="MobiDB-lite"/>
    </source>
</evidence>